<gene>
    <name evidence="2" type="ORF">ONE63_000440</name>
</gene>
<keyword evidence="3" id="KW-1185">Reference proteome</keyword>
<sequence length="277" mass="31159">MELGWRGNPSQLHQKPGPVSNNTAVQRMLEAQRQGEEPNPQSFTARLEPRRRPQFEWPPRRRFVVPAEAEVRSFPPLPVSTTGLKKVTWPPPLDESDLADGEQEPVYSQAAPAVNGFASPTPQYAQQQQQQALPPHQQQQQQPPQTPPSQRRSASRDRSRRSPAWTPPPTIITLRQSPPIHQEPAPVVVSQPATAIMQGGVRARGDAKWPPQEYKTRADEENAQRVALAKGPVCRPRLPKRDYSSFFDQNRVNAMYPGYRPPPGTQHYVDETGVSEF</sequence>
<reference evidence="2" key="1">
    <citation type="submission" date="2022-12" db="EMBL/GenBank/DDBJ databases">
        <title>Chromosome-level genome assembly of the bean flower thrips Megalurothrips usitatus.</title>
        <authorList>
            <person name="Ma L."/>
            <person name="Liu Q."/>
            <person name="Li H."/>
            <person name="Cai W."/>
        </authorList>
    </citation>
    <scope>NUCLEOTIDE SEQUENCE</scope>
    <source>
        <strain evidence="2">Cailab_2022a</strain>
    </source>
</reference>
<dbReference type="AlphaFoldDB" id="A0AAV7Y0Y9"/>
<proteinExistence type="predicted"/>
<dbReference type="EMBL" id="JAPTSV010000001">
    <property type="protein sequence ID" value="KAJ1531784.1"/>
    <property type="molecule type" value="Genomic_DNA"/>
</dbReference>
<accession>A0AAV7Y0Y9</accession>
<name>A0AAV7Y0Y9_9NEOP</name>
<feature type="compositionally biased region" description="Low complexity" evidence="1">
    <location>
        <begin position="120"/>
        <end position="152"/>
    </location>
</feature>
<organism evidence="2 3">
    <name type="scientific">Megalurothrips usitatus</name>
    <name type="common">bean blossom thrips</name>
    <dbReference type="NCBI Taxonomy" id="439358"/>
    <lineage>
        <taxon>Eukaryota</taxon>
        <taxon>Metazoa</taxon>
        <taxon>Ecdysozoa</taxon>
        <taxon>Arthropoda</taxon>
        <taxon>Hexapoda</taxon>
        <taxon>Insecta</taxon>
        <taxon>Pterygota</taxon>
        <taxon>Neoptera</taxon>
        <taxon>Paraneoptera</taxon>
        <taxon>Thysanoptera</taxon>
        <taxon>Terebrantia</taxon>
        <taxon>Thripoidea</taxon>
        <taxon>Thripidae</taxon>
        <taxon>Megalurothrips</taxon>
    </lineage>
</organism>
<feature type="compositionally biased region" description="Polar residues" evidence="1">
    <location>
        <begin position="8"/>
        <end position="25"/>
    </location>
</feature>
<comment type="caution">
    <text evidence="2">The sequence shown here is derived from an EMBL/GenBank/DDBJ whole genome shotgun (WGS) entry which is preliminary data.</text>
</comment>
<feature type="region of interest" description="Disordered" evidence="1">
    <location>
        <begin position="257"/>
        <end position="277"/>
    </location>
</feature>
<dbReference type="Proteomes" id="UP001075354">
    <property type="component" value="Chromosome 1"/>
</dbReference>
<feature type="compositionally biased region" description="Acidic residues" evidence="1">
    <location>
        <begin position="94"/>
        <end position="103"/>
    </location>
</feature>
<protein>
    <submittedName>
        <fullName evidence="2">Uncharacterized protein</fullName>
    </submittedName>
</protein>
<evidence type="ECO:0000256" key="1">
    <source>
        <dbReference type="SAM" id="MobiDB-lite"/>
    </source>
</evidence>
<evidence type="ECO:0000313" key="2">
    <source>
        <dbReference type="EMBL" id="KAJ1531784.1"/>
    </source>
</evidence>
<feature type="region of interest" description="Disordered" evidence="1">
    <location>
        <begin position="74"/>
        <end position="222"/>
    </location>
</feature>
<evidence type="ECO:0000313" key="3">
    <source>
        <dbReference type="Proteomes" id="UP001075354"/>
    </source>
</evidence>
<feature type="region of interest" description="Disordered" evidence="1">
    <location>
        <begin position="1"/>
        <end position="55"/>
    </location>
</feature>